<dbReference type="KEGG" id="tng:GSTEN00015896G001"/>
<name>Q4SM83_TETNG</name>
<feature type="compositionally biased region" description="Polar residues" evidence="1">
    <location>
        <begin position="141"/>
        <end position="168"/>
    </location>
</feature>
<dbReference type="Pfam" id="PF00397">
    <property type="entry name" value="WW"/>
    <property type="match status" value="1"/>
</dbReference>
<dbReference type="SUPFAM" id="SSF51045">
    <property type="entry name" value="WW domain"/>
    <property type="match status" value="1"/>
</dbReference>
<proteinExistence type="predicted"/>
<protein>
    <submittedName>
        <fullName evidence="3">(spotted green pufferfish) hypothetical protein</fullName>
    </submittedName>
</protein>
<feature type="domain" description="WW" evidence="2">
    <location>
        <begin position="197"/>
        <end position="225"/>
    </location>
</feature>
<feature type="region of interest" description="Disordered" evidence="1">
    <location>
        <begin position="141"/>
        <end position="175"/>
    </location>
</feature>
<dbReference type="SMART" id="SM00456">
    <property type="entry name" value="WW"/>
    <property type="match status" value="1"/>
</dbReference>
<comment type="caution">
    <text evidence="3">The sequence shown here is derived from an EMBL/GenBank/DDBJ whole genome shotgun (WGS) entry which is preliminary data.</text>
</comment>
<sequence>MGKKSRLAGAAAGRRTILQLSPPGHRSGNAGERDEPPSGSDGDSNKAVRQMRPNMKTPAVKATGKGRLSAPQSLNYPRFHNRYILSSFVEGLSLLGAYEDSDEEDSGNVRTSAANSQLNHSTDIDSTLANFMAEIDAITTQPSSDQTASQSSLPTTDSLKPQGNNKSAASEEQKQSTEFVYNTQYSLATVDVEMGDWQEVWDENSGCYYYWNTLTNEVSWELPHYLANQVQSLEQCANRQVPCLCEWPSFTVLILFFNCDSFLSPLKGGNGERCGPCQRRRRAPGCGCLAARASDPI</sequence>
<feature type="region of interest" description="Disordered" evidence="1">
    <location>
        <begin position="1"/>
        <end position="72"/>
    </location>
</feature>
<dbReference type="OrthoDB" id="2444812at2759"/>
<accession>Q4SM83</accession>
<evidence type="ECO:0000313" key="3">
    <source>
        <dbReference type="EMBL" id="CAF98249.1"/>
    </source>
</evidence>
<gene>
    <name evidence="3" type="ORF">GSTENG00015896001</name>
</gene>
<dbReference type="EMBL" id="CAAE01014555">
    <property type="protein sequence ID" value="CAF98249.1"/>
    <property type="molecule type" value="Genomic_DNA"/>
</dbReference>
<dbReference type="Gene3D" id="2.20.70.10">
    <property type="match status" value="1"/>
</dbReference>
<evidence type="ECO:0000256" key="1">
    <source>
        <dbReference type="SAM" id="MobiDB-lite"/>
    </source>
</evidence>
<evidence type="ECO:0000259" key="2">
    <source>
        <dbReference type="PROSITE" id="PS50020"/>
    </source>
</evidence>
<reference evidence="3" key="2">
    <citation type="submission" date="2004-02" db="EMBL/GenBank/DDBJ databases">
        <authorList>
            <consortium name="Genoscope"/>
            <consortium name="Whitehead Institute Centre for Genome Research"/>
        </authorList>
    </citation>
    <scope>NUCLEOTIDE SEQUENCE</scope>
</reference>
<reference evidence="3" key="1">
    <citation type="journal article" date="2004" name="Nature">
        <title>Genome duplication in the teleost fish Tetraodon nigroviridis reveals the early vertebrate proto-karyotype.</title>
        <authorList>
            <person name="Jaillon O."/>
            <person name="Aury J.-M."/>
            <person name="Brunet F."/>
            <person name="Petit J.-L."/>
            <person name="Stange-Thomann N."/>
            <person name="Mauceli E."/>
            <person name="Bouneau L."/>
            <person name="Fischer C."/>
            <person name="Ozouf-Costaz C."/>
            <person name="Bernot A."/>
            <person name="Nicaud S."/>
            <person name="Jaffe D."/>
            <person name="Fisher S."/>
            <person name="Lutfalla G."/>
            <person name="Dossat C."/>
            <person name="Segurens B."/>
            <person name="Dasilva C."/>
            <person name="Salanoubat M."/>
            <person name="Levy M."/>
            <person name="Boudet N."/>
            <person name="Castellano S."/>
            <person name="Anthouard V."/>
            <person name="Jubin C."/>
            <person name="Castelli V."/>
            <person name="Katinka M."/>
            <person name="Vacherie B."/>
            <person name="Biemont C."/>
            <person name="Skalli Z."/>
            <person name="Cattolico L."/>
            <person name="Poulain J."/>
            <person name="De Berardinis V."/>
            <person name="Cruaud C."/>
            <person name="Duprat S."/>
            <person name="Brottier P."/>
            <person name="Coutanceau J.-P."/>
            <person name="Gouzy J."/>
            <person name="Parra G."/>
            <person name="Lardier G."/>
            <person name="Chapple C."/>
            <person name="McKernan K.J."/>
            <person name="McEwan P."/>
            <person name="Bosak S."/>
            <person name="Kellis M."/>
            <person name="Volff J.-N."/>
            <person name="Guigo R."/>
            <person name="Zody M.C."/>
            <person name="Mesirov J."/>
            <person name="Lindblad-Toh K."/>
            <person name="Birren B."/>
            <person name="Nusbaum C."/>
            <person name="Kahn D."/>
            <person name="Robinson-Rechavi M."/>
            <person name="Laudet V."/>
            <person name="Schachter V."/>
            <person name="Quetier F."/>
            <person name="Saurin W."/>
            <person name="Scarpelli C."/>
            <person name="Wincker P."/>
            <person name="Lander E.S."/>
            <person name="Weissenbach J."/>
            <person name="Roest Crollius H."/>
        </authorList>
    </citation>
    <scope>NUCLEOTIDE SEQUENCE [LARGE SCALE GENOMIC DNA]</scope>
</reference>
<dbReference type="PROSITE" id="PS50020">
    <property type="entry name" value="WW_DOMAIN_2"/>
    <property type="match status" value="1"/>
</dbReference>
<dbReference type="CDD" id="cd00201">
    <property type="entry name" value="WW"/>
    <property type="match status" value="1"/>
</dbReference>
<organism evidence="3">
    <name type="scientific">Tetraodon nigroviridis</name>
    <name type="common">Spotted green pufferfish</name>
    <name type="synonym">Chelonodon nigroviridis</name>
    <dbReference type="NCBI Taxonomy" id="99883"/>
    <lineage>
        <taxon>Eukaryota</taxon>
        <taxon>Metazoa</taxon>
        <taxon>Chordata</taxon>
        <taxon>Craniata</taxon>
        <taxon>Vertebrata</taxon>
        <taxon>Euteleostomi</taxon>
        <taxon>Actinopterygii</taxon>
        <taxon>Neopterygii</taxon>
        <taxon>Teleostei</taxon>
        <taxon>Neoteleostei</taxon>
        <taxon>Acanthomorphata</taxon>
        <taxon>Eupercaria</taxon>
        <taxon>Tetraodontiformes</taxon>
        <taxon>Tetradontoidea</taxon>
        <taxon>Tetraodontidae</taxon>
        <taxon>Tetraodon</taxon>
    </lineage>
</organism>
<dbReference type="InterPro" id="IPR036020">
    <property type="entry name" value="WW_dom_sf"/>
</dbReference>
<dbReference type="InterPro" id="IPR053076">
    <property type="entry name" value="WW_domain_protein"/>
</dbReference>
<dbReference type="FunFam" id="2.20.70.10:FF:000056">
    <property type="entry name" value="Formin binding protein 4"/>
    <property type="match status" value="1"/>
</dbReference>
<dbReference type="InterPro" id="IPR001202">
    <property type="entry name" value="WW_dom"/>
</dbReference>
<dbReference type="AlphaFoldDB" id="Q4SM83"/>
<dbReference type="PANTHER" id="PTHR46697">
    <property type="entry name" value="FORMIN-BINDING PROTEIN 4"/>
    <property type="match status" value="1"/>
</dbReference>
<dbReference type="PANTHER" id="PTHR46697:SF1">
    <property type="entry name" value="FORMIN-BINDING PROTEIN 4"/>
    <property type="match status" value="1"/>
</dbReference>